<dbReference type="GO" id="GO:0005524">
    <property type="term" value="F:ATP binding"/>
    <property type="evidence" value="ECO:0007669"/>
    <property type="project" value="UniProtKB-KW"/>
</dbReference>
<gene>
    <name evidence="5" type="ORF">BJ991_000053</name>
</gene>
<dbReference type="InterPro" id="IPR027417">
    <property type="entry name" value="P-loop_NTPase"/>
</dbReference>
<dbReference type="AlphaFoldDB" id="A0A7Y9KHT3"/>
<dbReference type="InterPro" id="IPR014862">
    <property type="entry name" value="TrwC"/>
</dbReference>
<dbReference type="PANTHER" id="PTHR43788">
    <property type="entry name" value="DNA2/NAM7 HELICASE FAMILY MEMBER"/>
    <property type="match status" value="1"/>
</dbReference>
<dbReference type="Proteomes" id="UP000576969">
    <property type="component" value="Unassembled WGS sequence"/>
</dbReference>
<protein>
    <recommendedName>
        <fullName evidence="4">TrwC relaxase domain-containing protein</fullName>
    </recommendedName>
</protein>
<evidence type="ECO:0000259" key="4">
    <source>
        <dbReference type="Pfam" id="PF08751"/>
    </source>
</evidence>
<dbReference type="SUPFAM" id="SSF52540">
    <property type="entry name" value="P-loop containing nucleoside triphosphate hydrolases"/>
    <property type="match status" value="1"/>
</dbReference>
<evidence type="ECO:0000256" key="3">
    <source>
        <dbReference type="SAM" id="MobiDB-lite"/>
    </source>
</evidence>
<dbReference type="InterPro" id="IPR050534">
    <property type="entry name" value="Coronavir_polyprotein_1ab"/>
</dbReference>
<feature type="region of interest" description="Disordered" evidence="3">
    <location>
        <begin position="986"/>
        <end position="1010"/>
    </location>
</feature>
<dbReference type="PANTHER" id="PTHR43788:SF6">
    <property type="entry name" value="DNA HELICASE B"/>
    <property type="match status" value="1"/>
</dbReference>
<name>A0A7Y9KHT3_9MICO</name>
<organism evidence="5 6">
    <name type="scientific">Microbacterium immunditiarum</name>
    <dbReference type="NCBI Taxonomy" id="337480"/>
    <lineage>
        <taxon>Bacteria</taxon>
        <taxon>Bacillati</taxon>
        <taxon>Actinomycetota</taxon>
        <taxon>Actinomycetes</taxon>
        <taxon>Micrococcales</taxon>
        <taxon>Microbacteriaceae</taxon>
        <taxon>Microbacterium</taxon>
    </lineage>
</organism>
<evidence type="ECO:0000313" key="6">
    <source>
        <dbReference type="Proteomes" id="UP000576969"/>
    </source>
</evidence>
<dbReference type="Gene3D" id="3.40.50.300">
    <property type="entry name" value="P-loop containing nucleotide triphosphate hydrolases"/>
    <property type="match status" value="2"/>
</dbReference>
<keyword evidence="2" id="KW-0067">ATP-binding</keyword>
<evidence type="ECO:0000313" key="5">
    <source>
        <dbReference type="EMBL" id="NYE18025.1"/>
    </source>
</evidence>
<dbReference type="Pfam" id="PF08751">
    <property type="entry name" value="TrwC"/>
    <property type="match status" value="1"/>
</dbReference>
<keyword evidence="6" id="KW-1185">Reference proteome</keyword>
<proteinExistence type="predicted"/>
<dbReference type="GO" id="GO:0003678">
    <property type="term" value="F:DNA helicase activity"/>
    <property type="evidence" value="ECO:0007669"/>
    <property type="project" value="UniProtKB-ARBA"/>
</dbReference>
<keyword evidence="1" id="KW-0547">Nucleotide-binding</keyword>
<dbReference type="EMBL" id="JACCBV010000001">
    <property type="protein sequence ID" value="NYE18025.1"/>
    <property type="molecule type" value="Genomic_DNA"/>
</dbReference>
<accession>A0A7Y9KHT3</accession>
<feature type="domain" description="TrwC relaxase" evidence="4">
    <location>
        <begin position="52"/>
        <end position="315"/>
    </location>
</feature>
<dbReference type="RefSeq" id="WP_179486472.1">
    <property type="nucleotide sequence ID" value="NZ_JACCBV010000001.1"/>
</dbReference>
<evidence type="ECO:0000256" key="2">
    <source>
        <dbReference type="ARBA" id="ARBA00022840"/>
    </source>
</evidence>
<comment type="caution">
    <text evidence="5">The sequence shown here is derived from an EMBL/GenBank/DDBJ whole genome shotgun (WGS) entry which is preliminary data.</text>
</comment>
<reference evidence="5 6" key="1">
    <citation type="submission" date="2020-07" db="EMBL/GenBank/DDBJ databases">
        <title>Sequencing the genomes of 1000 actinobacteria strains.</title>
        <authorList>
            <person name="Klenk H.-P."/>
        </authorList>
    </citation>
    <scope>NUCLEOTIDE SEQUENCE [LARGE SCALE GENOMIC DNA]</scope>
    <source>
        <strain evidence="5 6">DSM 24662</strain>
    </source>
</reference>
<dbReference type="Gene3D" id="2.30.30.940">
    <property type="match status" value="1"/>
</dbReference>
<evidence type="ECO:0000256" key="1">
    <source>
        <dbReference type="ARBA" id="ARBA00022741"/>
    </source>
</evidence>
<sequence length="1010" mass="108481">MRGGLERWKRGVESQGVRQAIAYAFKGTCDSHLRSVSGVEALAGYSGLDGSRVERFTVEGGEVASDHLNEGQLRSWVDGHDPLTGDQRGRELTSPDADLILDGTINAPKSYSIAALIHPQLAKEFEALQDHLRDRIIRLWQQELNARRGAGGSIRESLRKIEVVELRHRRSRALDPHIHRHLWLNVKVLGDDGKWSNVDSRVAMKLHTVINAEGELAARTDPAWINALAAHGYTLDDDGEIAQLAHAVRPLSRRSNQIEANRAVLLARWRDEHPGQDPDHDVMQQIDRMAWAQGRPNKPGVVDEAAWEQLIRDELAVIDSDIFRRRHSTTARAAALDQFDLNNLAARAVVDADERSAACGGRFSRFDLRAGAIRALAATGVVADRDELQPVVDDILSRTSAHVVNLIDGDRPAHVKGYMAAATARLKLELAARLEALAELGWVADWATIVALAARMLPADITLDEGQVRAASAIAGTDRLVSVTGPAGAGKTTMLRVARATLAQSGRRLVVVAPTKKAASVAGREIGATASSLHALLGDHGWRWGRDDAGAEVWTRLRPGEADPRTGLVYDGPRRFPLTPGDRVVVDEAGMVDLHTANALAIVASETGIGIAMIGDHLQAMPVGHSGAMACLTRRATAVVELTAVHRFRDPEYASLTLRLREPSSREAALAVAAELDERGLIHGVVDTAQARDVMVEAYFRWADSGRRVALVTSTNEEADGINEAIQQSRVDRGQLSLARIAVGQGEQRLLEGDVVQTRRNDHVADVENRALWTVRHIRDDGLVLASVTDSADLRLVGLDYAASHVHLAYASTVHGIQGETTDASVVGPGVGASGLYVGMTRGRQHNEAIAIARTTDAAREAIADSMMRGTQEVTIDDAVRAAREELWRAARPAAVGAADNVELALASMGGWIRSAGEALRGLDASAASTAANAHARNAESAPTDEGQRALLAERIGAREAEFAALEREYEALLAEAVAREPADRGVAGSSDAAAPHPSLLGSRAGRGIG</sequence>
<dbReference type="Pfam" id="PF13604">
    <property type="entry name" value="AAA_30"/>
    <property type="match status" value="1"/>
</dbReference>
<dbReference type="SUPFAM" id="SSF55464">
    <property type="entry name" value="Origin of replication-binding domain, RBD-like"/>
    <property type="match status" value="1"/>
</dbReference>